<dbReference type="SUPFAM" id="SSF49879">
    <property type="entry name" value="SMAD/FHA domain"/>
    <property type="match status" value="1"/>
</dbReference>
<name>A0AAV8WRU7_9CUCU</name>
<dbReference type="AlphaFoldDB" id="A0AAV8WRU7"/>
<dbReference type="GO" id="GO:0005634">
    <property type="term" value="C:nucleus"/>
    <property type="evidence" value="ECO:0007669"/>
    <property type="project" value="UniProtKB-SubCell"/>
</dbReference>
<dbReference type="GO" id="GO:0016787">
    <property type="term" value="F:hydrolase activity"/>
    <property type="evidence" value="ECO:0007669"/>
    <property type="project" value="UniProtKB-KW"/>
</dbReference>
<evidence type="ECO:0000256" key="3">
    <source>
        <dbReference type="ARBA" id="ARBA00022801"/>
    </source>
</evidence>
<dbReference type="Pfam" id="PF17913">
    <property type="entry name" value="FHA_2"/>
    <property type="match status" value="1"/>
</dbReference>
<dbReference type="EMBL" id="JANEYF010005176">
    <property type="protein sequence ID" value="KAJ8928965.1"/>
    <property type="molecule type" value="Genomic_DNA"/>
</dbReference>
<evidence type="ECO:0000313" key="8">
    <source>
        <dbReference type="Proteomes" id="UP001162156"/>
    </source>
</evidence>
<evidence type="ECO:0000259" key="6">
    <source>
        <dbReference type="Pfam" id="PF17913"/>
    </source>
</evidence>
<keyword evidence="4" id="KW-0234">DNA repair</keyword>
<keyword evidence="2" id="KW-0227">DNA damage</keyword>
<feature type="domain" description="PNK FHA" evidence="6">
    <location>
        <begin position="8"/>
        <end position="76"/>
    </location>
</feature>
<reference evidence="7" key="1">
    <citation type="journal article" date="2023" name="Insect Mol. Biol.">
        <title>Genome sequencing provides insights into the evolution of gene families encoding plant cell wall-degrading enzymes in longhorned beetles.</title>
        <authorList>
            <person name="Shin N.R."/>
            <person name="Okamura Y."/>
            <person name="Kirsch R."/>
            <person name="Pauchet Y."/>
        </authorList>
    </citation>
    <scope>NUCLEOTIDE SEQUENCE</scope>
    <source>
        <strain evidence="7">RBIC_L_NR</strain>
    </source>
</reference>
<dbReference type="Gene3D" id="2.60.200.20">
    <property type="match status" value="1"/>
</dbReference>
<evidence type="ECO:0000256" key="4">
    <source>
        <dbReference type="ARBA" id="ARBA00023204"/>
    </source>
</evidence>
<evidence type="ECO:0000313" key="7">
    <source>
        <dbReference type="EMBL" id="KAJ8928965.1"/>
    </source>
</evidence>
<gene>
    <name evidence="7" type="ORF">NQ314_018402</name>
</gene>
<organism evidence="7 8">
    <name type="scientific">Rhamnusium bicolor</name>
    <dbReference type="NCBI Taxonomy" id="1586634"/>
    <lineage>
        <taxon>Eukaryota</taxon>
        <taxon>Metazoa</taxon>
        <taxon>Ecdysozoa</taxon>
        <taxon>Arthropoda</taxon>
        <taxon>Hexapoda</taxon>
        <taxon>Insecta</taxon>
        <taxon>Pterygota</taxon>
        <taxon>Neoptera</taxon>
        <taxon>Endopterygota</taxon>
        <taxon>Coleoptera</taxon>
        <taxon>Polyphaga</taxon>
        <taxon>Cucujiformia</taxon>
        <taxon>Chrysomeloidea</taxon>
        <taxon>Cerambycidae</taxon>
        <taxon>Lepturinae</taxon>
        <taxon>Rhagiini</taxon>
        <taxon>Rhamnusium</taxon>
    </lineage>
</organism>
<dbReference type="GO" id="GO:0006281">
    <property type="term" value="P:DNA repair"/>
    <property type="evidence" value="ECO:0007669"/>
    <property type="project" value="UniProtKB-KW"/>
</dbReference>
<keyword evidence="8" id="KW-1185">Reference proteome</keyword>
<evidence type="ECO:0000256" key="1">
    <source>
        <dbReference type="ARBA" id="ARBA00004123"/>
    </source>
</evidence>
<dbReference type="InterPro" id="IPR041388">
    <property type="entry name" value="FHA_2"/>
</dbReference>
<protein>
    <recommendedName>
        <fullName evidence="6">PNK FHA domain-containing protein</fullName>
    </recommendedName>
</protein>
<dbReference type="Proteomes" id="UP001162156">
    <property type="component" value="Unassembled WGS sequence"/>
</dbReference>
<comment type="caution">
    <text evidence="7">The sequence shown here is derived from an EMBL/GenBank/DDBJ whole genome shotgun (WGS) entry which is preliminary data.</text>
</comment>
<sequence>MENLPRTCYLLHTETKKKINLPHEHLKTIGRNEETQIQDLYVSKNQIECTADVVKYQVKLKPIGRAISGIDGYAIVKDKIYTIGHGHRLQLRLGFHEYEIIF</sequence>
<comment type="subcellular location">
    <subcellularLocation>
        <location evidence="1">Nucleus</location>
    </subcellularLocation>
</comment>
<keyword evidence="5" id="KW-0539">Nucleus</keyword>
<evidence type="ECO:0000256" key="5">
    <source>
        <dbReference type="ARBA" id="ARBA00023242"/>
    </source>
</evidence>
<accession>A0AAV8WRU7</accession>
<evidence type="ECO:0000256" key="2">
    <source>
        <dbReference type="ARBA" id="ARBA00022763"/>
    </source>
</evidence>
<dbReference type="InterPro" id="IPR008984">
    <property type="entry name" value="SMAD_FHA_dom_sf"/>
</dbReference>
<keyword evidence="3" id="KW-0378">Hydrolase</keyword>
<proteinExistence type="predicted"/>